<evidence type="ECO:0000256" key="7">
    <source>
        <dbReference type="ARBA" id="ARBA00022729"/>
    </source>
</evidence>
<evidence type="ECO:0000256" key="10">
    <source>
        <dbReference type="ARBA" id="ARBA00023077"/>
    </source>
</evidence>
<dbReference type="FunFam" id="2.170.130.10:FF:000001">
    <property type="entry name" value="Catecholate siderophore TonB-dependent receptor"/>
    <property type="match status" value="1"/>
</dbReference>
<dbReference type="InterPro" id="IPR039426">
    <property type="entry name" value="TonB-dep_rcpt-like"/>
</dbReference>
<gene>
    <name evidence="20" type="ORF">AD947_07215</name>
</gene>
<keyword evidence="10 15" id="KW-0798">TonB box</keyword>
<accession>A0A149TY06</accession>
<dbReference type="InterPro" id="IPR036942">
    <property type="entry name" value="Beta-barrel_TonB_sf"/>
</dbReference>
<dbReference type="Pfam" id="PF07715">
    <property type="entry name" value="Plug"/>
    <property type="match status" value="1"/>
</dbReference>
<dbReference type="PATRIC" id="fig|104102.12.peg.2247"/>
<keyword evidence="6 14" id="KW-0812">Transmembrane</keyword>
<dbReference type="Gene3D" id="2.170.130.10">
    <property type="entry name" value="TonB-dependent receptor, plug domain"/>
    <property type="match status" value="1"/>
</dbReference>
<evidence type="ECO:0000256" key="4">
    <source>
        <dbReference type="ARBA" id="ARBA00022452"/>
    </source>
</evidence>
<dbReference type="InterPro" id="IPR037066">
    <property type="entry name" value="Plug_dom_sf"/>
</dbReference>
<evidence type="ECO:0000256" key="2">
    <source>
        <dbReference type="ARBA" id="ARBA00009810"/>
    </source>
</evidence>
<dbReference type="Proteomes" id="UP000075411">
    <property type="component" value="Unassembled WGS sequence"/>
</dbReference>
<keyword evidence="3 14" id="KW-0813">Transport</keyword>
<evidence type="ECO:0000256" key="11">
    <source>
        <dbReference type="ARBA" id="ARBA00023136"/>
    </source>
</evidence>
<dbReference type="OrthoDB" id="9760333at2"/>
<evidence type="ECO:0000256" key="15">
    <source>
        <dbReference type="RuleBase" id="RU003357"/>
    </source>
</evidence>
<evidence type="ECO:0000313" key="21">
    <source>
        <dbReference type="Proteomes" id="UP000075411"/>
    </source>
</evidence>
<evidence type="ECO:0000256" key="12">
    <source>
        <dbReference type="ARBA" id="ARBA00023170"/>
    </source>
</evidence>
<reference evidence="20 21" key="1">
    <citation type="submission" date="2015-06" db="EMBL/GenBank/DDBJ databases">
        <title>Improved classification and identification of acetic acid bacteria using matrix-assisted laser desorption/ionization time-of-flight mass spectrometry; Gluconobacter nephelii and Gluconobacter uchimurae are later heterotypic synonyms of Gluconobacter japonicus and Gluconobacter oxydans, respectively.</title>
        <authorList>
            <person name="Li L."/>
            <person name="Cleenwerck I."/>
            <person name="De Vuyst L."/>
            <person name="Vandamme P."/>
        </authorList>
    </citation>
    <scope>NUCLEOTIDE SEQUENCE [LARGE SCALE GENOMIC DNA]</scope>
    <source>
        <strain evidence="20 21">LMG 1663</strain>
    </source>
</reference>
<dbReference type="PANTHER" id="PTHR32552:SF68">
    <property type="entry name" value="FERRICHROME OUTER MEMBRANE TRANSPORTER_PHAGE RECEPTOR"/>
    <property type="match status" value="1"/>
</dbReference>
<evidence type="ECO:0000256" key="16">
    <source>
        <dbReference type="SAM" id="MobiDB-lite"/>
    </source>
</evidence>
<keyword evidence="9" id="KW-0406">Ion transport</keyword>
<evidence type="ECO:0000259" key="18">
    <source>
        <dbReference type="Pfam" id="PF00593"/>
    </source>
</evidence>
<comment type="caution">
    <text evidence="20">The sequence shown here is derived from an EMBL/GenBank/DDBJ whole genome shotgun (WGS) entry which is preliminary data.</text>
</comment>
<keyword evidence="4 14" id="KW-1134">Transmembrane beta strand</keyword>
<feature type="domain" description="TonB-dependent receptor plug" evidence="19">
    <location>
        <begin position="103"/>
        <end position="209"/>
    </location>
</feature>
<keyword evidence="13 14" id="KW-0998">Cell outer membrane</keyword>
<evidence type="ECO:0000256" key="8">
    <source>
        <dbReference type="ARBA" id="ARBA00023004"/>
    </source>
</evidence>
<dbReference type="NCBIfam" id="TIGR01783">
    <property type="entry name" value="TonB-siderophor"/>
    <property type="match status" value="1"/>
</dbReference>
<comment type="subcellular location">
    <subcellularLocation>
        <location evidence="1 14">Cell outer membrane</location>
        <topology evidence="1 14">Multi-pass membrane protein</topology>
    </subcellularLocation>
</comment>
<dbReference type="EMBL" id="LHZT01000117">
    <property type="protein sequence ID" value="KXV57977.1"/>
    <property type="molecule type" value="Genomic_DNA"/>
</dbReference>
<dbReference type="GO" id="GO:0038023">
    <property type="term" value="F:signaling receptor activity"/>
    <property type="evidence" value="ECO:0007669"/>
    <property type="project" value="InterPro"/>
</dbReference>
<protein>
    <submittedName>
        <fullName evidence="20">TonB-dependent receptor</fullName>
    </submittedName>
</protein>
<sequence length="784" mass="84613">MCFPCRTGGLLLVVMSVGGLSAEALADPLIARSAKASKETQAGLAAPPTAAGAGAVSTTGAPGSSPRPSGGESAVAAKSEVVTVTATGLSHASASTKTRTPIIESPQSISIVNREEIELRASPTIADALAYTAGVQAEPSGIDSRVDEVSVRGFGAGGFSSNNNFVDGLRLPSGGQWTRTSFDPFALQQIEVLKGPSGALYGQTAPGGVVNLATKRPTEKSEGEFFLQSAGFTGMDNWQGQASGDVSGKLNHQGTVLGRVVALARYGGTQVDDVMLGRYYVSPSLTWKITPHTTWTLLAQYQRDQGGSTFQFMPATGTLYSSKGRHIANNANIGEPDWDTFDRNQALAGSFLEHKFSKYLTVRNNTRYTYIDTLYRATVLSGDTLKACPPSITGCVAGETVNRRAVEGRGRSQGVATDTQLEGHVTTGPVRHLLLAGTDYFYTNWEHSRDLVNSSLVLPMLNIFDPVKRGSAGYANALAPQIYTSTLSQQNGIYFQDQLKFNRLRVTIGGRQDWARDETLNILTQKRYNTRSDAFTWRAGGVYLFDNGLAPYFSYAQSFQPQVSDPSTALNGVPFKPTKGDQYEAGLRYQYGKSIYVTFGGYQITQTNMTTPDPNGTLCGNATCLVQTGKGRVRGLELEGRATLPWDMAVIFTGTRSDARVTQSNTASQVGNYLPQAPKWMASLFVDQRFRHGFFAGLGVGGGVRYTGHSYGDTNNTLSIPGYTVFDSFLRYDFGVAHPQYDHLSFSVNLRNIANKRFVSTCTGISACYYGQGRSLTARLEYRW</sequence>
<evidence type="ECO:0000256" key="3">
    <source>
        <dbReference type="ARBA" id="ARBA00022448"/>
    </source>
</evidence>
<evidence type="ECO:0000313" key="20">
    <source>
        <dbReference type="EMBL" id="KXV57977.1"/>
    </source>
</evidence>
<evidence type="ECO:0000256" key="5">
    <source>
        <dbReference type="ARBA" id="ARBA00022496"/>
    </source>
</evidence>
<evidence type="ECO:0000256" key="1">
    <source>
        <dbReference type="ARBA" id="ARBA00004571"/>
    </source>
</evidence>
<evidence type="ECO:0000256" key="6">
    <source>
        <dbReference type="ARBA" id="ARBA00022692"/>
    </source>
</evidence>
<dbReference type="AlphaFoldDB" id="A0A149TY06"/>
<organism evidence="20 21">
    <name type="scientific">Acetobacter tropicalis</name>
    <dbReference type="NCBI Taxonomy" id="104102"/>
    <lineage>
        <taxon>Bacteria</taxon>
        <taxon>Pseudomonadati</taxon>
        <taxon>Pseudomonadota</taxon>
        <taxon>Alphaproteobacteria</taxon>
        <taxon>Acetobacterales</taxon>
        <taxon>Acetobacteraceae</taxon>
        <taxon>Acetobacter</taxon>
    </lineage>
</organism>
<proteinExistence type="inferred from homology"/>
<evidence type="ECO:0000256" key="9">
    <source>
        <dbReference type="ARBA" id="ARBA00023065"/>
    </source>
</evidence>
<evidence type="ECO:0000256" key="14">
    <source>
        <dbReference type="PROSITE-ProRule" id="PRU01360"/>
    </source>
</evidence>
<dbReference type="InterPro" id="IPR010105">
    <property type="entry name" value="TonB_sidphr_rcpt"/>
</dbReference>
<dbReference type="InterPro" id="IPR012910">
    <property type="entry name" value="Plug_dom"/>
</dbReference>
<name>A0A149TY06_9PROT</name>
<dbReference type="CDD" id="cd01347">
    <property type="entry name" value="ligand_gated_channel"/>
    <property type="match status" value="1"/>
</dbReference>
<feature type="domain" description="TonB-dependent receptor-like beta-barrel" evidence="18">
    <location>
        <begin position="287"/>
        <end position="753"/>
    </location>
</feature>
<dbReference type="Gene3D" id="2.40.170.20">
    <property type="entry name" value="TonB-dependent receptor, beta-barrel domain"/>
    <property type="match status" value="1"/>
</dbReference>
<dbReference type="InterPro" id="IPR000531">
    <property type="entry name" value="Beta-barrel_TonB"/>
</dbReference>
<dbReference type="SUPFAM" id="SSF56935">
    <property type="entry name" value="Porins"/>
    <property type="match status" value="1"/>
</dbReference>
<feature type="compositionally biased region" description="Low complexity" evidence="16">
    <location>
        <begin position="42"/>
        <end position="71"/>
    </location>
</feature>
<keyword evidence="7 17" id="KW-0732">Signal</keyword>
<dbReference type="GO" id="GO:0009279">
    <property type="term" value="C:cell outer membrane"/>
    <property type="evidence" value="ECO:0007669"/>
    <property type="project" value="UniProtKB-SubCell"/>
</dbReference>
<comment type="similarity">
    <text evidence="2 14 15">Belongs to the TonB-dependent receptor family.</text>
</comment>
<dbReference type="GO" id="GO:0015344">
    <property type="term" value="F:siderophore uptake transmembrane transporter activity"/>
    <property type="evidence" value="ECO:0007669"/>
    <property type="project" value="TreeGrafter"/>
</dbReference>
<dbReference type="GO" id="GO:0015891">
    <property type="term" value="P:siderophore transport"/>
    <property type="evidence" value="ECO:0007669"/>
    <property type="project" value="InterPro"/>
</dbReference>
<keyword evidence="8" id="KW-0408">Iron</keyword>
<feature type="region of interest" description="Disordered" evidence="16">
    <location>
        <begin position="41"/>
        <end position="77"/>
    </location>
</feature>
<keyword evidence="5" id="KW-0410">Iron transport</keyword>
<dbReference type="Pfam" id="PF00593">
    <property type="entry name" value="TonB_dep_Rec_b-barrel"/>
    <property type="match status" value="1"/>
</dbReference>
<keyword evidence="12 20" id="KW-0675">Receptor</keyword>
<evidence type="ECO:0000256" key="17">
    <source>
        <dbReference type="SAM" id="SignalP"/>
    </source>
</evidence>
<dbReference type="PANTHER" id="PTHR32552">
    <property type="entry name" value="FERRICHROME IRON RECEPTOR-RELATED"/>
    <property type="match status" value="1"/>
</dbReference>
<dbReference type="RefSeq" id="WP_061487993.1">
    <property type="nucleotide sequence ID" value="NZ_LHZT01000117.1"/>
</dbReference>
<keyword evidence="11 14" id="KW-0472">Membrane</keyword>
<evidence type="ECO:0000256" key="13">
    <source>
        <dbReference type="ARBA" id="ARBA00023237"/>
    </source>
</evidence>
<feature type="chain" id="PRO_5007556135" evidence="17">
    <location>
        <begin position="27"/>
        <end position="784"/>
    </location>
</feature>
<feature type="signal peptide" evidence="17">
    <location>
        <begin position="1"/>
        <end position="26"/>
    </location>
</feature>
<evidence type="ECO:0000259" key="19">
    <source>
        <dbReference type="Pfam" id="PF07715"/>
    </source>
</evidence>
<dbReference type="PROSITE" id="PS52016">
    <property type="entry name" value="TONB_DEPENDENT_REC_3"/>
    <property type="match status" value="1"/>
</dbReference>